<protein>
    <submittedName>
        <fullName evidence="2">Uncharacterized protein</fullName>
    </submittedName>
</protein>
<organism evidence="2 3">
    <name type="scientific">Bifidobacterium moraviense</name>
    <dbReference type="NCBI Taxonomy" id="2675323"/>
    <lineage>
        <taxon>Bacteria</taxon>
        <taxon>Bacillati</taxon>
        <taxon>Actinomycetota</taxon>
        <taxon>Actinomycetes</taxon>
        <taxon>Bifidobacteriales</taxon>
        <taxon>Bifidobacteriaceae</taxon>
        <taxon>Bifidobacterium</taxon>
    </lineage>
</organism>
<dbReference type="EMBL" id="JAAIIH010000004">
    <property type="protein sequence ID" value="NMN00237.1"/>
    <property type="molecule type" value="Genomic_DNA"/>
</dbReference>
<evidence type="ECO:0000256" key="1">
    <source>
        <dbReference type="SAM" id="MobiDB-lite"/>
    </source>
</evidence>
<feature type="compositionally biased region" description="Basic and acidic residues" evidence="1">
    <location>
        <begin position="12"/>
        <end position="44"/>
    </location>
</feature>
<proteinExistence type="predicted"/>
<dbReference type="Proteomes" id="UP000588277">
    <property type="component" value="Unassembled WGS sequence"/>
</dbReference>
<feature type="compositionally biased region" description="Low complexity" evidence="1">
    <location>
        <begin position="49"/>
        <end position="68"/>
    </location>
</feature>
<name>A0A7Y0F1D7_9BIFI</name>
<keyword evidence="3" id="KW-1185">Reference proteome</keyword>
<accession>A0A7Y0F1D7</accession>
<dbReference type="AlphaFoldDB" id="A0A7Y0F1D7"/>
<evidence type="ECO:0000313" key="3">
    <source>
        <dbReference type="Proteomes" id="UP000588277"/>
    </source>
</evidence>
<gene>
    <name evidence="2" type="ORF">G1C96_0815</name>
</gene>
<comment type="caution">
    <text evidence="2">The sequence shown here is derived from an EMBL/GenBank/DDBJ whole genome shotgun (WGS) entry which is preliminary data.</text>
</comment>
<feature type="region of interest" description="Disordered" evidence="1">
    <location>
        <begin position="1"/>
        <end position="78"/>
    </location>
</feature>
<evidence type="ECO:0000313" key="2">
    <source>
        <dbReference type="EMBL" id="NMN00237.1"/>
    </source>
</evidence>
<reference evidence="2 3" key="1">
    <citation type="submission" date="2020-02" db="EMBL/GenBank/DDBJ databases">
        <title>Characterization of phylogenetic diversity of novel bifidobacterial species isolated in Czech ZOOs.</title>
        <authorList>
            <person name="Lugli G.A."/>
            <person name="Vera N.B."/>
            <person name="Ventura M."/>
        </authorList>
    </citation>
    <scope>NUCLEOTIDE SEQUENCE [LARGE SCALE GENOMIC DNA]</scope>
    <source>
        <strain evidence="2 3">DSM 109958</strain>
    </source>
</reference>
<sequence>MRPTLVHGLRSGAEHAKGPAGPMRRDVHRTDGAHEKSGRRRAADGSDYSLSALSTTSVASASTLSSASGDSKDSAYTL</sequence>